<dbReference type="AlphaFoldDB" id="A0A5J4YV51"/>
<reference evidence="3" key="1">
    <citation type="journal article" date="2019" name="Nat. Commun.">
        <title>Expansion of phycobilisome linker gene families in mesophilic red algae.</title>
        <authorList>
            <person name="Lee J."/>
            <person name="Kim D."/>
            <person name="Bhattacharya D."/>
            <person name="Yoon H.S."/>
        </authorList>
    </citation>
    <scope>NUCLEOTIDE SEQUENCE [LARGE SCALE GENOMIC DNA]</scope>
    <source>
        <strain evidence="3">CCMP 1328</strain>
    </source>
</reference>
<protein>
    <submittedName>
        <fullName evidence="2">Uncharacterized protein</fullName>
    </submittedName>
</protein>
<feature type="region of interest" description="Disordered" evidence="1">
    <location>
        <begin position="266"/>
        <end position="320"/>
    </location>
</feature>
<gene>
    <name evidence="2" type="ORF">FVE85_3309</name>
</gene>
<comment type="caution">
    <text evidence="2">The sequence shown here is derived from an EMBL/GenBank/DDBJ whole genome shotgun (WGS) entry which is preliminary data.</text>
</comment>
<feature type="region of interest" description="Disordered" evidence="1">
    <location>
        <begin position="84"/>
        <end position="116"/>
    </location>
</feature>
<evidence type="ECO:0000313" key="3">
    <source>
        <dbReference type="Proteomes" id="UP000324585"/>
    </source>
</evidence>
<dbReference type="EMBL" id="VRMN01000004">
    <property type="protein sequence ID" value="KAA8495068.1"/>
    <property type="molecule type" value="Genomic_DNA"/>
</dbReference>
<evidence type="ECO:0000256" key="1">
    <source>
        <dbReference type="SAM" id="MobiDB-lite"/>
    </source>
</evidence>
<accession>A0A5J4YV51</accession>
<feature type="compositionally biased region" description="Basic and acidic residues" evidence="1">
    <location>
        <begin position="92"/>
        <end position="116"/>
    </location>
</feature>
<sequence>MLRALTLRGALERLRPALSGMYARAVASSPSRLEGVSEAEFGEWDLDALDDGTAGGKGQGKVPKSKLVPEFGAYFVDEDDWGIPPIHKRKPTQREKPNLRDGDKAKAMPDHGATDAAWKHDLWDAEKESESKSMSWGERLDDADDAKRRRSRIPRNKMKKWCKQHGLTFRTWTTMRPQRLHAKPWICITYCKSKDPPRSWECKASNKSKLGSVDDSINKLYKFLLRDKKRFRVWDHVDIDQPLFPRAKGPKADALAKASQSWTLADIQQANNPKKGTPSAPPKPPQVERIMLDADAMSDNPDDEQQSAHANQNAKPDTLW</sequence>
<evidence type="ECO:0000313" key="2">
    <source>
        <dbReference type="EMBL" id="KAA8495068.1"/>
    </source>
</evidence>
<keyword evidence="3" id="KW-1185">Reference proteome</keyword>
<feature type="compositionally biased region" description="Polar residues" evidence="1">
    <location>
        <begin position="307"/>
        <end position="320"/>
    </location>
</feature>
<proteinExistence type="predicted"/>
<organism evidence="2 3">
    <name type="scientific">Porphyridium purpureum</name>
    <name type="common">Red alga</name>
    <name type="synonym">Porphyridium cruentum</name>
    <dbReference type="NCBI Taxonomy" id="35688"/>
    <lineage>
        <taxon>Eukaryota</taxon>
        <taxon>Rhodophyta</taxon>
        <taxon>Bangiophyceae</taxon>
        <taxon>Porphyridiales</taxon>
        <taxon>Porphyridiaceae</taxon>
        <taxon>Porphyridium</taxon>
    </lineage>
</organism>
<dbReference type="Proteomes" id="UP000324585">
    <property type="component" value="Unassembled WGS sequence"/>
</dbReference>
<name>A0A5J4YV51_PORPP</name>